<dbReference type="InterPro" id="IPR002010">
    <property type="entry name" value="T3SS_IM_R"/>
</dbReference>
<dbReference type="Pfam" id="PF01311">
    <property type="entry name" value="Bac_export_1"/>
    <property type="match status" value="1"/>
</dbReference>
<feature type="transmembrane region" description="Helical" evidence="7">
    <location>
        <begin position="177"/>
        <end position="199"/>
    </location>
</feature>
<dbReference type="PANTHER" id="PTHR30065:SF1">
    <property type="entry name" value="SURFACE PRESENTATION OF ANTIGENS PROTEIN SPAR"/>
    <property type="match status" value="1"/>
</dbReference>
<keyword evidence="9" id="KW-1185">Reference proteome</keyword>
<dbReference type="NCBIfam" id="TIGR01401">
    <property type="entry name" value="fliR_like_III"/>
    <property type="match status" value="1"/>
</dbReference>
<name>A0A4V2DDI9_9SPHN</name>
<feature type="transmembrane region" description="Helical" evidence="7">
    <location>
        <begin position="78"/>
        <end position="95"/>
    </location>
</feature>
<evidence type="ECO:0000313" key="8">
    <source>
        <dbReference type="EMBL" id="RZF65148.1"/>
    </source>
</evidence>
<protein>
    <submittedName>
        <fullName evidence="8">EscT/YscT/HrcT family type III secretion system export apparatus protein</fullName>
    </submittedName>
</protein>
<dbReference type="EMBL" id="SGIS01000008">
    <property type="protein sequence ID" value="RZF65148.1"/>
    <property type="molecule type" value="Genomic_DNA"/>
</dbReference>
<keyword evidence="4 7" id="KW-0812">Transmembrane</keyword>
<proteinExistence type="inferred from homology"/>
<dbReference type="Proteomes" id="UP000292085">
    <property type="component" value="Unassembled WGS sequence"/>
</dbReference>
<dbReference type="PRINTS" id="PR00953">
    <property type="entry name" value="TYPE3IMRPROT"/>
</dbReference>
<dbReference type="GO" id="GO:0006605">
    <property type="term" value="P:protein targeting"/>
    <property type="evidence" value="ECO:0007669"/>
    <property type="project" value="UniProtKB-UniRule"/>
</dbReference>
<comment type="similarity">
    <text evidence="2 7">Belongs to the FliR/MopE/SpaR family.</text>
</comment>
<feature type="transmembrane region" description="Helical" evidence="7">
    <location>
        <begin position="220"/>
        <end position="243"/>
    </location>
</feature>
<dbReference type="AlphaFoldDB" id="A0A4V2DDI9"/>
<dbReference type="OrthoDB" id="9807748at2"/>
<dbReference type="RefSeq" id="WP_130155981.1">
    <property type="nucleotide sequence ID" value="NZ_SGIS01000008.1"/>
</dbReference>
<gene>
    <name evidence="8" type="ORF">EWE75_07190</name>
</gene>
<comment type="caution">
    <text evidence="8">The sequence shown here is derived from an EMBL/GenBank/DDBJ whole genome shotgun (WGS) entry which is preliminary data.</text>
</comment>
<feature type="transmembrane region" description="Helical" evidence="7">
    <location>
        <begin position="12"/>
        <end position="33"/>
    </location>
</feature>
<evidence type="ECO:0000313" key="9">
    <source>
        <dbReference type="Proteomes" id="UP000292085"/>
    </source>
</evidence>
<evidence type="ECO:0000256" key="6">
    <source>
        <dbReference type="ARBA" id="ARBA00023136"/>
    </source>
</evidence>
<comment type="subcellular location">
    <subcellularLocation>
        <location evidence="1 7">Cell membrane</location>
        <topology evidence="1 7">Multi-pass membrane protein</topology>
    </subcellularLocation>
</comment>
<keyword evidence="6 7" id="KW-0472">Membrane</keyword>
<evidence type="ECO:0000256" key="5">
    <source>
        <dbReference type="ARBA" id="ARBA00022989"/>
    </source>
</evidence>
<accession>A0A4V2DDI9</accession>
<dbReference type="PANTHER" id="PTHR30065">
    <property type="entry name" value="FLAGELLAR BIOSYNTHETIC PROTEIN FLIR"/>
    <property type="match status" value="1"/>
</dbReference>
<reference evidence="8 9" key="1">
    <citation type="submission" date="2019-02" db="EMBL/GenBank/DDBJ databases">
        <authorList>
            <person name="Li Y."/>
        </authorList>
    </citation>
    <scope>NUCLEOTIDE SEQUENCE [LARGE SCALE GENOMIC DNA]</scope>
    <source>
        <strain evidence="8 9">3-7</strain>
    </source>
</reference>
<evidence type="ECO:0000256" key="3">
    <source>
        <dbReference type="ARBA" id="ARBA00022475"/>
    </source>
</evidence>
<feature type="transmembrane region" description="Helical" evidence="7">
    <location>
        <begin position="135"/>
        <end position="157"/>
    </location>
</feature>
<evidence type="ECO:0000256" key="2">
    <source>
        <dbReference type="ARBA" id="ARBA00009772"/>
    </source>
</evidence>
<keyword evidence="3 7" id="KW-1003">Cell membrane</keyword>
<dbReference type="InterPro" id="IPR006304">
    <property type="entry name" value="T3SS_SpaR/YscT"/>
</dbReference>
<evidence type="ECO:0000256" key="1">
    <source>
        <dbReference type="ARBA" id="ARBA00004651"/>
    </source>
</evidence>
<evidence type="ECO:0000256" key="4">
    <source>
        <dbReference type="ARBA" id="ARBA00022692"/>
    </source>
</evidence>
<keyword evidence="5 7" id="KW-1133">Transmembrane helix</keyword>
<evidence type="ECO:0000256" key="7">
    <source>
        <dbReference type="RuleBase" id="RU362072"/>
    </source>
</evidence>
<dbReference type="GO" id="GO:0005886">
    <property type="term" value="C:plasma membrane"/>
    <property type="evidence" value="ECO:0007669"/>
    <property type="project" value="UniProtKB-SubCell"/>
</dbReference>
<sequence>MTPAGGAWFDQLLLVAVASARFGFAFALVPMFAQDLIPSTVRNCIILTLGGVAFVMQPHVDPATLGAFGWVRLLLKEAVVGIVIGFFFGTMLWALEAAGEIIDAKIGSTIGQIVEPLGGNQTSLNGALLARLANVIFMSVGGLSLFVGAIMQSYAVWPMAADWPDLDMHGLLLFEGEFGRLVMLAMLFAAPVLTLLYVIDAGLGLLNRFAQQLNVFTLSLSLKSWAATLLLITLIPAFAQAVIAEVASRNDVARQIVGVLAR</sequence>
<organism evidence="8 9">
    <name type="scientific">Sphingomonas populi</name>
    <dbReference type="NCBI Taxonomy" id="2484750"/>
    <lineage>
        <taxon>Bacteria</taxon>
        <taxon>Pseudomonadati</taxon>
        <taxon>Pseudomonadota</taxon>
        <taxon>Alphaproteobacteria</taxon>
        <taxon>Sphingomonadales</taxon>
        <taxon>Sphingomonadaceae</taxon>
        <taxon>Sphingomonas</taxon>
    </lineage>
</organism>